<feature type="binding site" evidence="4 6">
    <location>
        <position position="129"/>
    </location>
    <ligand>
        <name>substrate</name>
    </ligand>
</feature>
<dbReference type="InterPro" id="IPR020622">
    <property type="entry name" value="Ala_racemase_pyridoxalP-BS"/>
</dbReference>
<organism evidence="8 9">
    <name type="scientific">Solobacterium moorei</name>
    <dbReference type="NCBI Taxonomy" id="102148"/>
    <lineage>
        <taxon>Bacteria</taxon>
        <taxon>Bacillati</taxon>
        <taxon>Bacillota</taxon>
        <taxon>Erysipelotrichia</taxon>
        <taxon>Erysipelotrichales</taxon>
        <taxon>Erysipelotrichaceae</taxon>
        <taxon>Solobacterium</taxon>
    </lineage>
</organism>
<dbReference type="InterPro" id="IPR011079">
    <property type="entry name" value="Ala_racemase_C"/>
</dbReference>
<comment type="cofactor">
    <cofactor evidence="1 4 5">
        <name>pyridoxal 5'-phosphate</name>
        <dbReference type="ChEBI" id="CHEBI:597326"/>
    </cofactor>
</comment>
<dbReference type="PANTHER" id="PTHR30511">
    <property type="entry name" value="ALANINE RACEMASE"/>
    <property type="match status" value="1"/>
</dbReference>
<dbReference type="AlphaFoldDB" id="A0A412PDF6"/>
<dbReference type="GO" id="GO:0005829">
    <property type="term" value="C:cytosol"/>
    <property type="evidence" value="ECO:0007669"/>
    <property type="project" value="TreeGrafter"/>
</dbReference>
<comment type="catalytic activity">
    <reaction evidence="4">
        <text>L-alanine = D-alanine</text>
        <dbReference type="Rhea" id="RHEA:20249"/>
        <dbReference type="ChEBI" id="CHEBI:57416"/>
        <dbReference type="ChEBI" id="CHEBI:57972"/>
        <dbReference type="EC" id="5.1.1.1"/>
    </reaction>
</comment>
<keyword evidence="2 4" id="KW-0663">Pyridoxal phosphate</keyword>
<dbReference type="GO" id="GO:0030170">
    <property type="term" value="F:pyridoxal phosphate binding"/>
    <property type="evidence" value="ECO:0007669"/>
    <property type="project" value="UniProtKB-UniRule"/>
</dbReference>
<dbReference type="PANTHER" id="PTHR30511:SF0">
    <property type="entry name" value="ALANINE RACEMASE, CATABOLIC-RELATED"/>
    <property type="match status" value="1"/>
</dbReference>
<comment type="caution">
    <text evidence="8">The sequence shown here is derived from an EMBL/GenBank/DDBJ whole genome shotgun (WGS) entry which is preliminary data.</text>
</comment>
<dbReference type="NCBIfam" id="TIGR00492">
    <property type="entry name" value="alr"/>
    <property type="match status" value="1"/>
</dbReference>
<dbReference type="PRINTS" id="PR00992">
    <property type="entry name" value="ALARACEMASE"/>
</dbReference>
<dbReference type="PROSITE" id="PS00395">
    <property type="entry name" value="ALANINE_RACEMASE"/>
    <property type="match status" value="1"/>
</dbReference>
<dbReference type="CDD" id="cd00430">
    <property type="entry name" value="PLPDE_III_AR"/>
    <property type="match status" value="1"/>
</dbReference>
<dbReference type="GO" id="GO:0009252">
    <property type="term" value="P:peptidoglycan biosynthetic process"/>
    <property type="evidence" value="ECO:0007669"/>
    <property type="project" value="TreeGrafter"/>
</dbReference>
<evidence type="ECO:0000256" key="6">
    <source>
        <dbReference type="PIRSR" id="PIRSR600821-52"/>
    </source>
</evidence>
<gene>
    <name evidence="8" type="primary">alr</name>
    <name evidence="8" type="ORF">DWX20_07950</name>
</gene>
<dbReference type="GO" id="GO:0008784">
    <property type="term" value="F:alanine racemase activity"/>
    <property type="evidence" value="ECO:0007669"/>
    <property type="project" value="UniProtKB-UniRule"/>
</dbReference>
<accession>A0A412PDF6</accession>
<dbReference type="SUPFAM" id="SSF50621">
    <property type="entry name" value="Alanine racemase C-terminal domain-like"/>
    <property type="match status" value="1"/>
</dbReference>
<dbReference type="Pfam" id="PF00842">
    <property type="entry name" value="Ala_racemase_C"/>
    <property type="match status" value="1"/>
</dbReference>
<dbReference type="UniPathway" id="UPA00042">
    <property type="reaction ID" value="UER00497"/>
</dbReference>
<comment type="similarity">
    <text evidence="4">Belongs to the alanine racemase family.</text>
</comment>
<dbReference type="RefSeq" id="WP_118765110.1">
    <property type="nucleotide sequence ID" value="NZ_CABJCF010000003.1"/>
</dbReference>
<comment type="pathway">
    <text evidence="4">Amino-acid biosynthesis; D-alanine biosynthesis; D-alanine from L-alanine: step 1/1.</text>
</comment>
<dbReference type="EMBL" id="QRWX01000003">
    <property type="protein sequence ID" value="RGT55083.1"/>
    <property type="molecule type" value="Genomic_DNA"/>
</dbReference>
<dbReference type="EC" id="5.1.1.1" evidence="4"/>
<dbReference type="SUPFAM" id="SSF51419">
    <property type="entry name" value="PLP-binding barrel"/>
    <property type="match status" value="1"/>
</dbReference>
<feature type="active site" description="Proton acceptor; specific for D-alanine" evidence="4">
    <location>
        <position position="34"/>
    </location>
</feature>
<dbReference type="InterPro" id="IPR009006">
    <property type="entry name" value="Ala_racemase/Decarboxylase_C"/>
</dbReference>
<evidence type="ECO:0000256" key="4">
    <source>
        <dbReference type="HAMAP-Rule" id="MF_01201"/>
    </source>
</evidence>
<sequence>MYRKTWMQVNLDKIERNLIQLKEICQKKIIAVLKADAYGCGDIHVARAVLEAGAEMIAVSSLDEALVLRNEGYKGKLLILGATETSDIPILIKHGISCTAYSTEWVIKAIKQNCEGLHVHLKVDTGMSRIGFRTIDELHLAFGKLQAANCDMEGIFTHFCCADSNLNLTNLQFSKFKEAVESFSYTFPWVHCDNSDATAFFQEDTSNACRIGISLYGISTYEKSLEPAISLYSEVVMVKHMHAGDTVGYGATYTAKDDEIIATLPIGYADGFVRANQGRKVYVDGQYAEIVGRVCMDQVMIHLEQEVPVKTVVEIFGEHISLEKMAEELNTIPYEIICLLSSRVTRRYIWHNQIQYEENSRLEKSILTKERK</sequence>
<feature type="active site" description="Proton acceptor; specific for L-alanine" evidence="4">
    <location>
        <position position="249"/>
    </location>
</feature>
<evidence type="ECO:0000256" key="5">
    <source>
        <dbReference type="PIRSR" id="PIRSR600821-50"/>
    </source>
</evidence>
<name>A0A412PDF6_9FIRM</name>
<keyword evidence="3 4" id="KW-0413">Isomerase</keyword>
<evidence type="ECO:0000313" key="8">
    <source>
        <dbReference type="EMBL" id="RGT55083.1"/>
    </source>
</evidence>
<comment type="function">
    <text evidence="4">Catalyzes the interconversion of L-alanine and D-alanine. May also act on other amino acids.</text>
</comment>
<proteinExistence type="inferred from homology"/>
<dbReference type="InterPro" id="IPR001608">
    <property type="entry name" value="Ala_racemase_N"/>
</dbReference>
<dbReference type="Proteomes" id="UP000284731">
    <property type="component" value="Unassembled WGS sequence"/>
</dbReference>
<dbReference type="GO" id="GO:0030632">
    <property type="term" value="P:D-alanine biosynthetic process"/>
    <property type="evidence" value="ECO:0007669"/>
    <property type="project" value="UniProtKB-UniRule"/>
</dbReference>
<feature type="modified residue" description="N6-(pyridoxal phosphate)lysine" evidence="4 5">
    <location>
        <position position="34"/>
    </location>
</feature>
<dbReference type="InterPro" id="IPR000821">
    <property type="entry name" value="Ala_racemase"/>
</dbReference>
<evidence type="ECO:0000259" key="7">
    <source>
        <dbReference type="SMART" id="SM01005"/>
    </source>
</evidence>
<feature type="domain" description="Alanine racemase C-terminal" evidence="7">
    <location>
        <begin position="228"/>
        <end position="349"/>
    </location>
</feature>
<protein>
    <recommendedName>
        <fullName evidence="4">Alanine racemase</fullName>
        <ecNumber evidence="4">5.1.1.1</ecNumber>
    </recommendedName>
</protein>
<dbReference type="InterPro" id="IPR029066">
    <property type="entry name" value="PLP-binding_barrel"/>
</dbReference>
<evidence type="ECO:0000313" key="9">
    <source>
        <dbReference type="Proteomes" id="UP000284731"/>
    </source>
</evidence>
<dbReference type="Gene3D" id="2.40.37.10">
    <property type="entry name" value="Lyase, Ornithine Decarboxylase, Chain A, domain 1"/>
    <property type="match status" value="1"/>
</dbReference>
<dbReference type="FunFam" id="3.20.20.10:FF:000002">
    <property type="entry name" value="Alanine racemase"/>
    <property type="match status" value="1"/>
</dbReference>
<reference evidence="8 9" key="1">
    <citation type="submission" date="2018-08" db="EMBL/GenBank/DDBJ databases">
        <title>A genome reference for cultivated species of the human gut microbiota.</title>
        <authorList>
            <person name="Zou Y."/>
            <person name="Xue W."/>
            <person name="Luo G."/>
        </authorList>
    </citation>
    <scope>NUCLEOTIDE SEQUENCE [LARGE SCALE GENOMIC DNA]</scope>
    <source>
        <strain evidence="8 9">AF18-46</strain>
    </source>
</reference>
<dbReference type="HAMAP" id="MF_01201">
    <property type="entry name" value="Ala_racemase"/>
    <property type="match status" value="1"/>
</dbReference>
<dbReference type="Pfam" id="PF01168">
    <property type="entry name" value="Ala_racemase_N"/>
    <property type="match status" value="1"/>
</dbReference>
<feature type="binding site" evidence="4 6">
    <location>
        <position position="296"/>
    </location>
    <ligand>
        <name>substrate</name>
    </ligand>
</feature>
<evidence type="ECO:0000256" key="3">
    <source>
        <dbReference type="ARBA" id="ARBA00023235"/>
    </source>
</evidence>
<dbReference type="Gene3D" id="3.20.20.10">
    <property type="entry name" value="Alanine racemase"/>
    <property type="match status" value="1"/>
</dbReference>
<evidence type="ECO:0000256" key="1">
    <source>
        <dbReference type="ARBA" id="ARBA00001933"/>
    </source>
</evidence>
<dbReference type="SMART" id="SM01005">
    <property type="entry name" value="Ala_racemase_C"/>
    <property type="match status" value="1"/>
</dbReference>
<evidence type="ECO:0000256" key="2">
    <source>
        <dbReference type="ARBA" id="ARBA00022898"/>
    </source>
</evidence>